<gene>
    <name evidence="7" type="ORF">SPAPADRAFT_140061</name>
</gene>
<dbReference type="GO" id="GO:0005634">
    <property type="term" value="C:nucleus"/>
    <property type="evidence" value="ECO:0007669"/>
    <property type="project" value="UniProtKB-SubCell"/>
</dbReference>
<feature type="domain" description="RSE1/DDB1/CPSF1 C-terminal" evidence="4">
    <location>
        <begin position="769"/>
        <end position="1074"/>
    </location>
</feature>
<dbReference type="PANTHER" id="PTHR10644">
    <property type="entry name" value="DNA REPAIR/RNA PROCESSING CPSF FAMILY"/>
    <property type="match status" value="1"/>
</dbReference>
<dbReference type="HOGENOM" id="CLU_003246_0_1_1"/>
<sequence length="1107" mass="123406">MSDSLHLYNLTLKDSSHYTHTLLGQFHPKDPATQFLVLISPTHIDLVQPNPDTGKLQLIHHQKVIGVINQASVIRVEELDHVVVTSDSGNLSVLKFDGTKFVPAMNIGMTKNGWGRTYPGEFLAVDPSNRCVFTSAVEKNKLIYKVDSELSSPLEAHFNGVCLGVCALDTVYENPCFAVLEMEDQVALNYYHLDLGLNHIIKSKSDPIPQDVNYVIGLPGHIGGVLVSGTNWMCIDRKNERKFFPLPRRKGQDTMITSHVLHRLKKNEFFILIQSSLGDLYKVVVEYDNDREVVKDVIVSYFDTIPPCISLNIFKSGFLFANVLNNDKLLYQFEKLGDESTTVIKSSQYPDHTEEVNITLKALDNLALIDIHESLSPILDAKQTPSNMLVLSSHYLKQVTRGIPTTEIVSTPLPFTPTSVYTTKLTQASVHDSYLVVTSSLASQTLVLSIGEVVEEVPDSKLVTDQHTLSIQQMGKSSLVQVYTNGIRQIGHKVTDWFSPAGITVTHASTNANQVIIAMSNCEVVYFEIDVDDQLIEYQQRLELTSSITSLAISDTRSDVAVIGCADETIQVVSLAESDCLDVKSLQALSANASSLVMIENTVHIGMENGVYARTKLDIKQLKDTRVQYLGSRPVSMSRISVGDTAGVLAISSSAWIGYTHDTWRIMPLLDIDISSAASFNSEDIEGIVGIHGNELVIFSLGTEDGFDPSHEWTIKKSRLRYTPRRMVVDGEKVYVIESEYGIKSPYHTQDTDQDYYDAFGYERGGPGASCIQVVINEEVTQSIELEHTAISMTKVTFKNQPCLVVGVTTKQTYLPTSHDECFLYTYKIGDTLELLHRTKLTIRPTVLIAFNNRVLVASGNHILLYELGQSQLLRKSASVLAYLAQINNVIHIESSRIVITDAHSSSISYAKFDTGLNQFVGFADDVIKRQVTAIVSVDYDTVISGDKFGNIRVSRVDEEVSKQTDEHWSFIKQSDGLFNSTGSKLKSLASIYVHDTPIKMMKSKDCIVWTGLMGTIGSFIPLLTTSEVDWLRKLELAMRNQVVNLLEKDHLKSRSYYDPVKCVIDGDLLEMYYSLSMDVKLSIARQVNRSPSEIEKKLENLRNRVT</sequence>
<dbReference type="InterPro" id="IPR018846">
    <property type="entry name" value="Beta-prop_RSE1/DDB1/CPSF1_1st"/>
</dbReference>
<dbReference type="SUPFAM" id="SSF50978">
    <property type="entry name" value="WD40 repeat-like"/>
    <property type="match status" value="1"/>
</dbReference>
<evidence type="ECO:0000259" key="4">
    <source>
        <dbReference type="Pfam" id="PF03178"/>
    </source>
</evidence>
<dbReference type="OrthoDB" id="436637at2759"/>
<dbReference type="EMBL" id="GL996503">
    <property type="protein sequence ID" value="EGW31299.1"/>
    <property type="molecule type" value="Genomic_DNA"/>
</dbReference>
<feature type="domain" description="RSE1/DDB1/CPSF1 first beta-propeller" evidence="5">
    <location>
        <begin position="19"/>
        <end position="346"/>
    </location>
</feature>
<evidence type="ECO:0000313" key="7">
    <source>
        <dbReference type="EMBL" id="EGW31299.1"/>
    </source>
</evidence>
<dbReference type="InterPro" id="IPR004871">
    <property type="entry name" value="RSE1/DDB1/CPSF1_C"/>
</dbReference>
<dbReference type="InParanoid" id="G3ARH8"/>
<dbReference type="KEGG" id="spaa:SPAPADRAFT_140061"/>
<dbReference type="FunCoup" id="G3ARH8">
    <property type="interactions" value="1335"/>
</dbReference>
<dbReference type="InterPro" id="IPR036322">
    <property type="entry name" value="WD40_repeat_dom_sf"/>
</dbReference>
<keyword evidence="3" id="KW-0539">Nucleus</keyword>
<evidence type="ECO:0000313" key="8">
    <source>
        <dbReference type="Proteomes" id="UP000000709"/>
    </source>
</evidence>
<protein>
    <recommendedName>
        <fullName evidence="9">DNA damage-binding protein 1</fullName>
    </recommendedName>
</protein>
<keyword evidence="2" id="KW-0507">mRNA processing</keyword>
<evidence type="ECO:0000256" key="2">
    <source>
        <dbReference type="ARBA" id="ARBA00022664"/>
    </source>
</evidence>
<evidence type="ECO:0000259" key="5">
    <source>
        <dbReference type="Pfam" id="PF10433"/>
    </source>
</evidence>
<dbReference type="InterPro" id="IPR015943">
    <property type="entry name" value="WD40/YVTN_repeat-like_dom_sf"/>
</dbReference>
<dbReference type="RefSeq" id="XP_007376077.1">
    <property type="nucleotide sequence ID" value="XM_007376015.1"/>
</dbReference>
<evidence type="ECO:0000256" key="3">
    <source>
        <dbReference type="ARBA" id="ARBA00023242"/>
    </source>
</evidence>
<dbReference type="InterPro" id="IPR050358">
    <property type="entry name" value="RSE1/DDB1/CFT1"/>
</dbReference>
<evidence type="ECO:0000259" key="6">
    <source>
        <dbReference type="Pfam" id="PF23726"/>
    </source>
</evidence>
<dbReference type="Pfam" id="PF23726">
    <property type="entry name" value="Beta-prop_RSE1_2nd"/>
    <property type="match status" value="1"/>
</dbReference>
<dbReference type="Proteomes" id="UP000000709">
    <property type="component" value="Unassembled WGS sequence"/>
</dbReference>
<dbReference type="Pfam" id="PF10433">
    <property type="entry name" value="Beta-prop_RSE1_1st"/>
    <property type="match status" value="1"/>
</dbReference>
<dbReference type="AlphaFoldDB" id="G3ARH8"/>
<dbReference type="Gene3D" id="2.130.10.10">
    <property type="entry name" value="YVTN repeat-like/Quinoprotein amine dehydrogenase"/>
    <property type="match status" value="2"/>
</dbReference>
<dbReference type="Pfam" id="PF03178">
    <property type="entry name" value="CPSF_A"/>
    <property type="match status" value="1"/>
</dbReference>
<evidence type="ECO:0000256" key="1">
    <source>
        <dbReference type="ARBA" id="ARBA00004123"/>
    </source>
</evidence>
<name>G3ARH8_SPAPN</name>
<organism evidence="8">
    <name type="scientific">Spathaspora passalidarum (strain NRRL Y-27907 / 11-Y1)</name>
    <dbReference type="NCBI Taxonomy" id="619300"/>
    <lineage>
        <taxon>Eukaryota</taxon>
        <taxon>Fungi</taxon>
        <taxon>Dikarya</taxon>
        <taxon>Ascomycota</taxon>
        <taxon>Saccharomycotina</taxon>
        <taxon>Pichiomycetes</taxon>
        <taxon>Debaryomycetaceae</taxon>
        <taxon>Spathaspora</taxon>
    </lineage>
</organism>
<proteinExistence type="predicted"/>
<dbReference type="OMA" id="PRATGHW"/>
<keyword evidence="8" id="KW-1185">Reference proteome</keyword>
<dbReference type="InterPro" id="IPR058543">
    <property type="entry name" value="Beta-prop_RSE1/DDB1/CPSF1_2nd"/>
</dbReference>
<accession>G3ARH8</accession>
<dbReference type="GO" id="GO:0006397">
    <property type="term" value="P:mRNA processing"/>
    <property type="evidence" value="ECO:0007669"/>
    <property type="project" value="UniProtKB-KW"/>
</dbReference>
<dbReference type="GO" id="GO:0003676">
    <property type="term" value="F:nucleic acid binding"/>
    <property type="evidence" value="ECO:0007669"/>
    <property type="project" value="InterPro"/>
</dbReference>
<feature type="domain" description="RSE1/DDB1/CPSF1 second beta-propeller" evidence="6">
    <location>
        <begin position="406"/>
        <end position="701"/>
    </location>
</feature>
<comment type="subcellular location">
    <subcellularLocation>
        <location evidence="1">Nucleus</location>
    </subcellularLocation>
</comment>
<reference evidence="7 8" key="1">
    <citation type="journal article" date="2011" name="Proc. Natl. Acad. Sci. U.S.A.">
        <title>Comparative genomics of xylose-fermenting fungi for enhanced biofuel production.</title>
        <authorList>
            <person name="Wohlbach D.J."/>
            <person name="Kuo A."/>
            <person name="Sato T.K."/>
            <person name="Potts K.M."/>
            <person name="Salamov A.A."/>
            <person name="LaButti K.M."/>
            <person name="Sun H."/>
            <person name="Clum A."/>
            <person name="Pangilinan J.L."/>
            <person name="Lindquist E.A."/>
            <person name="Lucas S."/>
            <person name="Lapidus A."/>
            <person name="Jin M."/>
            <person name="Gunawan C."/>
            <person name="Balan V."/>
            <person name="Dale B.E."/>
            <person name="Jeffries T.W."/>
            <person name="Zinkel R."/>
            <person name="Barry K.W."/>
            <person name="Grigoriev I.V."/>
            <person name="Gasch A.P."/>
        </authorList>
    </citation>
    <scope>NUCLEOTIDE SEQUENCE [LARGE SCALE GENOMIC DNA]</scope>
    <source>
        <strain evidence="8">NRRL Y-27907 / 11-Y1</strain>
    </source>
</reference>
<dbReference type="eggNOG" id="KOG1898">
    <property type="taxonomic scope" value="Eukaryota"/>
</dbReference>
<dbReference type="GeneID" id="18870266"/>
<evidence type="ECO:0008006" key="9">
    <source>
        <dbReference type="Google" id="ProtNLM"/>
    </source>
</evidence>
<dbReference type="STRING" id="619300.G3ARH8"/>